<feature type="transmembrane region" description="Helical" evidence="1">
    <location>
        <begin position="525"/>
        <end position="545"/>
    </location>
</feature>
<feature type="transmembrane region" description="Helical" evidence="1">
    <location>
        <begin position="389"/>
        <end position="410"/>
    </location>
</feature>
<keyword evidence="1" id="KW-0812">Transmembrane</keyword>
<feature type="transmembrane region" description="Helical" evidence="1">
    <location>
        <begin position="359"/>
        <end position="377"/>
    </location>
</feature>
<organism evidence="2 3">
    <name type="scientific">Vreelandella sedimenti</name>
    <dbReference type="NCBI Taxonomy" id="2729618"/>
    <lineage>
        <taxon>Bacteria</taxon>
        <taxon>Pseudomonadati</taxon>
        <taxon>Pseudomonadota</taxon>
        <taxon>Gammaproteobacteria</taxon>
        <taxon>Oceanospirillales</taxon>
        <taxon>Halomonadaceae</taxon>
        <taxon>Vreelandella</taxon>
    </lineage>
</organism>
<dbReference type="InterPro" id="IPR027463">
    <property type="entry name" value="AcrB_DN_DC_subdom"/>
</dbReference>
<evidence type="ECO:0000256" key="1">
    <source>
        <dbReference type="SAM" id="Phobius"/>
    </source>
</evidence>
<dbReference type="GO" id="GO:0042910">
    <property type="term" value="F:xenobiotic transmembrane transporter activity"/>
    <property type="evidence" value="ECO:0007669"/>
    <property type="project" value="TreeGrafter"/>
</dbReference>
<feature type="transmembrane region" description="Helical" evidence="1">
    <location>
        <begin position="864"/>
        <end position="883"/>
    </location>
</feature>
<dbReference type="PRINTS" id="PR00702">
    <property type="entry name" value="ACRIFLAVINRP"/>
</dbReference>
<protein>
    <submittedName>
        <fullName evidence="2">Efflux RND transporter permease subunit</fullName>
    </submittedName>
</protein>
<feature type="transmembrane region" description="Helical" evidence="1">
    <location>
        <begin position="463"/>
        <end position="482"/>
    </location>
</feature>
<dbReference type="PANTHER" id="PTHR32063">
    <property type="match status" value="1"/>
</dbReference>
<feature type="transmembrane region" description="Helical" evidence="1">
    <location>
        <begin position="890"/>
        <end position="909"/>
    </location>
</feature>
<name>A0A7Z0N4D5_9GAMM</name>
<dbReference type="Proteomes" id="UP000520876">
    <property type="component" value="Unassembled WGS sequence"/>
</dbReference>
<dbReference type="InterPro" id="IPR001036">
    <property type="entry name" value="Acrflvin-R"/>
</dbReference>
<dbReference type="GO" id="GO:0005886">
    <property type="term" value="C:plasma membrane"/>
    <property type="evidence" value="ECO:0007669"/>
    <property type="project" value="TreeGrafter"/>
</dbReference>
<evidence type="ECO:0000313" key="3">
    <source>
        <dbReference type="Proteomes" id="UP000520876"/>
    </source>
</evidence>
<evidence type="ECO:0000313" key="2">
    <source>
        <dbReference type="EMBL" id="NYT70984.1"/>
    </source>
</evidence>
<gene>
    <name evidence="2" type="ORF">HZU72_00875</name>
</gene>
<feature type="transmembrane region" description="Helical" evidence="1">
    <location>
        <begin position="335"/>
        <end position="352"/>
    </location>
</feature>
<keyword evidence="1" id="KW-1133">Transmembrane helix</keyword>
<feature type="transmembrane region" description="Helical" evidence="1">
    <location>
        <begin position="966"/>
        <end position="988"/>
    </location>
</feature>
<dbReference type="PANTHER" id="PTHR32063:SF18">
    <property type="entry name" value="CATION EFFLUX SYSTEM PROTEIN"/>
    <property type="match status" value="1"/>
</dbReference>
<keyword evidence="3" id="KW-1185">Reference proteome</keyword>
<feature type="transmembrane region" description="Helical" evidence="1">
    <location>
        <begin position="915"/>
        <end position="940"/>
    </location>
</feature>
<dbReference type="AlphaFoldDB" id="A0A7Z0N4D5"/>
<dbReference type="SUPFAM" id="SSF82714">
    <property type="entry name" value="Multidrug efflux transporter AcrB TolC docking domain, DN and DC subdomains"/>
    <property type="match status" value="2"/>
</dbReference>
<sequence length="1035" mass="111366">MNRLEWLFNRRLLALALGLLVVAGLSAIQTLPRAEDPHLVARMATVFAPFPGATPEQVEALVARPIEDELRTIAEINVLESTSRQGIAVISLELEDAVTNVTPVWSRVRDKLADVAPTLPDGVQTPELLDDRGYAFSIVAALRWTLDTPPNPQLMERYAERLEAAFRNVPGTEYTHRFGVAGEQVEVRVNPLELNALGLSVGQLAATIEASDGRRTAGEVVTDGHRLTVGLSGEFDALDRLREIEVTTRQGHTVRLGELAELRRGVQDPPASVALLNGERAVYVGARMATGQRIDNWVEKAQEQLAVFTDELPVGIAVEEVFEQASYTNQRLSDVAGSLLMGLALVVAILFITMGWRSAVTVGLAIPATALLTLALFQPLGIDIHQMSITGIIVALGLMVDNAIVMTNALRERFLKDDSALAATRDTLRHLAVPLLASTLTTILAFMPIVLMPGPAGEFVGPLAMAVMVALVSSYLVSLLLVPALSPMLLARVADKPPTPRNNGVSGMLKRGFRRTVRSALRHPWAAMIITLCVPVGGMALMPTLDVAFFPPADRDQFHIEVRLPPASSMTNTEALAHEVDAMIRELPGITRVSAFVGESAPMMYYNVLTNEDNNPAFLHLIVDTASLQITNERVPALQQALDRHFPQAQSVVRKYEQGPPFKAPIELRVYGDDLAVLSSLGLELAGLMHQLPQVTHVRAGMQRDLPRLTLDIDHTALSDAGLTPQRLAEQVGAALSGQSAGMLLEDTQQLPVRVRYADEWRTNAEQLAALRLVSDQVAEGLPLAAVAEVSLTPAWSVITRRNAERMQLVQGYLVADALPAVSMAQLDAKLQAALASGAFQLPPGYRIETGGEAAERDDAVGKLLASVVLLVIAMVATVVLAFNSFRRAAIVFIAGAQAMGMGIVALLLSGHAFGFVIIVGIMGLVGVAINATIIIIAAFDDDEAARRGDIDAMLAVISGPTSRHIVSTTVTTFAGLIPLMLATGGLWPPFAQTVGFGLLLATLVSFFFTPALYRLWVSRSVDVEPHDRTTILQG</sequence>
<proteinExistence type="predicted"/>
<dbReference type="Gene3D" id="3.30.70.1320">
    <property type="entry name" value="Multidrug efflux transporter AcrB pore domain like"/>
    <property type="match status" value="1"/>
</dbReference>
<dbReference type="Gene3D" id="3.30.70.1440">
    <property type="entry name" value="Multidrug efflux transporter AcrB pore domain"/>
    <property type="match status" value="1"/>
</dbReference>
<dbReference type="Pfam" id="PF00873">
    <property type="entry name" value="ACR_tran"/>
    <property type="match status" value="1"/>
</dbReference>
<reference evidence="2 3" key="1">
    <citation type="submission" date="2020-07" db="EMBL/GenBank/DDBJ databases">
        <title>Halomonas sp. QX-2 draft genome sequence.</title>
        <authorList>
            <person name="Qiu X."/>
        </authorList>
    </citation>
    <scope>NUCLEOTIDE SEQUENCE [LARGE SCALE GENOMIC DNA]</scope>
    <source>
        <strain evidence="2 3">QX-2</strain>
    </source>
</reference>
<comment type="caution">
    <text evidence="2">The sequence shown here is derived from an EMBL/GenBank/DDBJ whole genome shotgun (WGS) entry which is preliminary data.</text>
</comment>
<keyword evidence="1" id="KW-0472">Membrane</keyword>
<feature type="transmembrane region" description="Helical" evidence="1">
    <location>
        <begin position="994"/>
        <end position="1014"/>
    </location>
</feature>
<dbReference type="Gene3D" id="3.30.70.1430">
    <property type="entry name" value="Multidrug efflux transporter AcrB pore domain"/>
    <property type="match status" value="2"/>
</dbReference>
<dbReference type="Gene3D" id="1.20.1640.10">
    <property type="entry name" value="Multidrug efflux transporter AcrB transmembrane domain"/>
    <property type="match status" value="2"/>
</dbReference>
<accession>A0A7Z0N4D5</accession>
<feature type="transmembrane region" description="Helical" evidence="1">
    <location>
        <begin position="431"/>
        <end position="451"/>
    </location>
</feature>
<dbReference type="SUPFAM" id="SSF82693">
    <property type="entry name" value="Multidrug efflux transporter AcrB pore domain, PN1, PN2, PC1 and PC2 subdomains"/>
    <property type="match status" value="3"/>
</dbReference>
<dbReference type="RefSeq" id="WP_180089713.1">
    <property type="nucleotide sequence ID" value="NZ_CAXAZJ010000001.1"/>
</dbReference>
<dbReference type="Gene3D" id="3.30.2090.10">
    <property type="entry name" value="Multidrug efflux transporter AcrB TolC docking domain, DN and DC subdomains"/>
    <property type="match status" value="2"/>
</dbReference>
<dbReference type="EMBL" id="JACCGK010000001">
    <property type="protein sequence ID" value="NYT70984.1"/>
    <property type="molecule type" value="Genomic_DNA"/>
</dbReference>
<dbReference type="SUPFAM" id="SSF82866">
    <property type="entry name" value="Multidrug efflux transporter AcrB transmembrane domain"/>
    <property type="match status" value="2"/>
</dbReference>